<evidence type="ECO:0000256" key="1">
    <source>
        <dbReference type="ARBA" id="ARBA00004123"/>
    </source>
</evidence>
<dbReference type="GO" id="GO:0016592">
    <property type="term" value="C:mediator complex"/>
    <property type="evidence" value="ECO:0007669"/>
    <property type="project" value="InterPro"/>
</dbReference>
<evidence type="ECO:0000256" key="7">
    <source>
        <dbReference type="RuleBase" id="RU364129"/>
    </source>
</evidence>
<keyword evidence="4 7" id="KW-0010">Activator</keyword>
<gene>
    <name evidence="8" type="ORF">RJ640_021162</name>
</gene>
<comment type="similarity">
    <text evidence="2 7">Belongs to the Mediator complex subunit 31 family.</text>
</comment>
<reference evidence="8" key="1">
    <citation type="submission" date="2022-12" db="EMBL/GenBank/DDBJ databases">
        <title>Draft genome assemblies for two species of Escallonia (Escalloniales).</title>
        <authorList>
            <person name="Chanderbali A."/>
            <person name="Dervinis C."/>
            <person name="Anghel I."/>
            <person name="Soltis D."/>
            <person name="Soltis P."/>
            <person name="Zapata F."/>
        </authorList>
    </citation>
    <scope>NUCLEOTIDE SEQUENCE</scope>
    <source>
        <strain evidence="8">UCBG92.1500</strain>
        <tissue evidence="8">Leaf</tissue>
    </source>
</reference>
<sequence>MELSPGTDDEAANIASLPKSIYKDPDDGRQRFLLELEFVQCLANPTYIHSKLLSGLLVLNALDMGSWCLLPAAKKIGWTSLFTHGLPRPIVMIGTITRAQGSAGQAADAASLQIVLPNNFALQILAASFPLGGDKRFKGGGIKANASKWKKAEEDAVAKGGSYERNVQAFVDEVRRRSFGVKSKSTNC</sequence>
<dbReference type="GO" id="GO:0006355">
    <property type="term" value="P:regulation of DNA-templated transcription"/>
    <property type="evidence" value="ECO:0007669"/>
    <property type="project" value="InterPro"/>
</dbReference>
<evidence type="ECO:0000256" key="6">
    <source>
        <dbReference type="ARBA" id="ARBA00023242"/>
    </source>
</evidence>
<evidence type="ECO:0000313" key="9">
    <source>
        <dbReference type="Proteomes" id="UP001187471"/>
    </source>
</evidence>
<comment type="subunit">
    <text evidence="7">Component of the Mediator complex.</text>
</comment>
<dbReference type="GO" id="GO:0003712">
    <property type="term" value="F:transcription coregulator activity"/>
    <property type="evidence" value="ECO:0007669"/>
    <property type="project" value="InterPro"/>
</dbReference>
<keyword evidence="3 7" id="KW-0805">Transcription regulation</keyword>
<dbReference type="Pfam" id="PF05669">
    <property type="entry name" value="Med31"/>
    <property type="match status" value="1"/>
</dbReference>
<keyword evidence="9" id="KW-1185">Reference proteome</keyword>
<comment type="caution">
    <text evidence="8">The sequence shown here is derived from an EMBL/GenBank/DDBJ whole genome shotgun (WGS) entry which is preliminary data.</text>
</comment>
<dbReference type="InterPro" id="IPR038089">
    <property type="entry name" value="Med31_sf"/>
</dbReference>
<comment type="function">
    <text evidence="7">Component of the Mediator complex, a coactivator involved in the regulated transcription of nearly all RNA polymerase II-dependent genes. Mediator functions as a bridge to convey information from gene-specific regulatory proteins to the basal RNA polymerase II transcription machinery. Mediator is recruited to promoters by direct interactions with regulatory proteins and serves as a scaffold for the assembly of a functional preinitiation complex with RNA polymerase II and the general transcription factors.</text>
</comment>
<dbReference type="Gene3D" id="1.10.10.1340">
    <property type="entry name" value="Mediator of RNA polymerase II, submodule Med31 (Soh1)"/>
    <property type="match status" value="1"/>
</dbReference>
<dbReference type="EMBL" id="JAVXUO010001561">
    <property type="protein sequence ID" value="KAK2981108.1"/>
    <property type="molecule type" value="Genomic_DNA"/>
</dbReference>
<evidence type="ECO:0000256" key="3">
    <source>
        <dbReference type="ARBA" id="ARBA00023015"/>
    </source>
</evidence>
<comment type="subcellular location">
    <subcellularLocation>
        <location evidence="1 7">Nucleus</location>
    </subcellularLocation>
</comment>
<organism evidence="8 9">
    <name type="scientific">Escallonia rubra</name>
    <dbReference type="NCBI Taxonomy" id="112253"/>
    <lineage>
        <taxon>Eukaryota</taxon>
        <taxon>Viridiplantae</taxon>
        <taxon>Streptophyta</taxon>
        <taxon>Embryophyta</taxon>
        <taxon>Tracheophyta</taxon>
        <taxon>Spermatophyta</taxon>
        <taxon>Magnoliopsida</taxon>
        <taxon>eudicotyledons</taxon>
        <taxon>Gunneridae</taxon>
        <taxon>Pentapetalae</taxon>
        <taxon>asterids</taxon>
        <taxon>campanulids</taxon>
        <taxon>Escalloniales</taxon>
        <taxon>Escalloniaceae</taxon>
        <taxon>Escallonia</taxon>
    </lineage>
</organism>
<accession>A0AA88R2C0</accession>
<dbReference type="AlphaFoldDB" id="A0AA88R2C0"/>
<dbReference type="InterPro" id="IPR008831">
    <property type="entry name" value="Mediator_Med31"/>
</dbReference>
<protein>
    <recommendedName>
        <fullName evidence="7">Mediator of RNA polymerase II transcription subunit 31</fullName>
    </recommendedName>
</protein>
<proteinExistence type="inferred from homology"/>
<evidence type="ECO:0000313" key="8">
    <source>
        <dbReference type="EMBL" id="KAK2981108.1"/>
    </source>
</evidence>
<keyword evidence="6 7" id="KW-0539">Nucleus</keyword>
<name>A0AA88R2C0_9ASTE</name>
<dbReference type="Proteomes" id="UP001187471">
    <property type="component" value="Unassembled WGS sequence"/>
</dbReference>
<evidence type="ECO:0000256" key="5">
    <source>
        <dbReference type="ARBA" id="ARBA00023163"/>
    </source>
</evidence>
<evidence type="ECO:0000256" key="2">
    <source>
        <dbReference type="ARBA" id="ARBA00006378"/>
    </source>
</evidence>
<evidence type="ECO:0000256" key="4">
    <source>
        <dbReference type="ARBA" id="ARBA00023159"/>
    </source>
</evidence>
<keyword evidence="5 7" id="KW-0804">Transcription</keyword>